<evidence type="ECO:0000256" key="4">
    <source>
        <dbReference type="ARBA" id="ARBA00023004"/>
    </source>
</evidence>
<keyword evidence="4" id="KW-0408">Iron</keyword>
<proteinExistence type="inferred from homology"/>
<feature type="region of interest" description="Disordered" evidence="8">
    <location>
        <begin position="1"/>
        <end position="22"/>
    </location>
</feature>
<comment type="similarity">
    <text evidence="6">Belongs to the BsaP family.</text>
</comment>
<feature type="domain" description="Biotin synthase auxiliary protein C-terminal" evidence="9">
    <location>
        <begin position="72"/>
        <end position="97"/>
    </location>
</feature>
<keyword evidence="11" id="KW-1185">Reference proteome</keyword>
<evidence type="ECO:0000256" key="2">
    <source>
        <dbReference type="ARBA" id="ARBA00022723"/>
    </source>
</evidence>
<name>A0ABU8NWW2_9CORY</name>
<dbReference type="Pfam" id="PF26519">
    <property type="entry name" value="BsaP"/>
    <property type="match status" value="1"/>
</dbReference>
<feature type="region of interest" description="Disordered" evidence="8">
    <location>
        <begin position="36"/>
        <end position="58"/>
    </location>
</feature>
<evidence type="ECO:0000256" key="7">
    <source>
        <dbReference type="ARBA" id="ARBA00093796"/>
    </source>
</evidence>
<dbReference type="InterPro" id="IPR058605">
    <property type="entry name" value="BsaP_C"/>
</dbReference>
<comment type="function">
    <text evidence="5">Required for the activity of the biotin synthase BioB.</text>
</comment>
<evidence type="ECO:0000259" key="9">
    <source>
        <dbReference type="Pfam" id="PF26519"/>
    </source>
</evidence>
<dbReference type="Proteomes" id="UP001359781">
    <property type="component" value="Unassembled WGS sequence"/>
</dbReference>
<accession>A0ABU8NWW2</accession>
<keyword evidence="2" id="KW-0479">Metal-binding</keyword>
<evidence type="ECO:0000256" key="5">
    <source>
        <dbReference type="ARBA" id="ARBA00093761"/>
    </source>
</evidence>
<dbReference type="EMBL" id="JBAHVJ010000001">
    <property type="protein sequence ID" value="MEJ4098855.1"/>
    <property type="molecule type" value="Genomic_DNA"/>
</dbReference>
<dbReference type="RefSeq" id="WP_337889506.1">
    <property type="nucleotide sequence ID" value="NZ_JBAHVI010000002.1"/>
</dbReference>
<sequence length="98" mass="10386">MEATGARRAPHRGGPSGARDEAEELAAAILAGEAPAFDPYTGARPGTGGPPSPGARAGLEAPRYCQICGRRMVVQILPHGWRARCSRHGAVESRWLER</sequence>
<evidence type="ECO:0000256" key="6">
    <source>
        <dbReference type="ARBA" id="ARBA00093780"/>
    </source>
</evidence>
<organism evidence="10 11">
    <name type="scientific">Corynebacterium mastitidis</name>
    <dbReference type="NCBI Taxonomy" id="161890"/>
    <lineage>
        <taxon>Bacteria</taxon>
        <taxon>Bacillati</taxon>
        <taxon>Actinomycetota</taxon>
        <taxon>Actinomycetes</taxon>
        <taxon>Mycobacteriales</taxon>
        <taxon>Corynebacteriaceae</taxon>
        <taxon>Corynebacterium</taxon>
    </lineage>
</organism>
<comment type="cofactor">
    <cofactor evidence="1">
        <name>iron-sulfur cluster</name>
        <dbReference type="ChEBI" id="CHEBI:30408"/>
    </cofactor>
</comment>
<protein>
    <recommendedName>
        <fullName evidence="7">Biotin synthase auxiliary protein</fullName>
    </recommendedName>
</protein>
<evidence type="ECO:0000313" key="11">
    <source>
        <dbReference type="Proteomes" id="UP001359781"/>
    </source>
</evidence>
<evidence type="ECO:0000313" key="10">
    <source>
        <dbReference type="EMBL" id="MEJ4098855.1"/>
    </source>
</evidence>
<evidence type="ECO:0000256" key="3">
    <source>
        <dbReference type="ARBA" id="ARBA00022756"/>
    </source>
</evidence>
<reference evidence="10 11" key="1">
    <citation type="submission" date="2024-02" db="EMBL/GenBank/DDBJ databases">
        <title>Whole genome sequencing and characterization of Corynebacterium isolated from the ocular surface of dry eye disease sufferers.</title>
        <authorList>
            <person name="Naqvi M."/>
        </authorList>
    </citation>
    <scope>NUCLEOTIDE SEQUENCE [LARGE SCALE GENOMIC DNA]</scope>
    <source>
        <strain evidence="10 11">PCRF</strain>
    </source>
</reference>
<gene>
    <name evidence="10" type="ORF">V5S96_00525</name>
</gene>
<comment type="caution">
    <text evidence="10">The sequence shown here is derived from an EMBL/GenBank/DDBJ whole genome shotgun (WGS) entry which is preliminary data.</text>
</comment>
<evidence type="ECO:0000256" key="8">
    <source>
        <dbReference type="SAM" id="MobiDB-lite"/>
    </source>
</evidence>
<evidence type="ECO:0000256" key="1">
    <source>
        <dbReference type="ARBA" id="ARBA00001915"/>
    </source>
</evidence>
<keyword evidence="3" id="KW-0093">Biotin biosynthesis</keyword>